<sequence length="438" mass="45745">MESEGNIRSITLEELAAISGALEAGVPRDEALAGAGLSAEAWEAARERWLSRLAARAARGQLGATRRYLALVAEQKRRVQAEAKEPRKEPEGPMPVAPSAHLSPLQGAGWDRAAAQPAASASGDAATRSPWARGSSAAALADTFVPPPLPPIEATPPQQPALVPGPPVMASRRNKTLVVMEAAMQAALPFKQDTPGASPAGAPTTPAAPGQAVTVAGVLSPFASGKALPFVRPSPPPADSALSFTRPGSSPPADSALPFARPSSSPPVDGALPFARPSPPPPVDGALPFARPSPPPPADSALPFARPSSPPAAPRPPLDEGVTSPGRRPERSWALPFQQPSADGAPSTDASASQPAAPARAGADAPTMRNVQRITLAQYARICASTRDYPEQLQQIQRHYGLTPQAWEALHATWHERFQRDPALKARWQALVERSARR</sequence>
<feature type="region of interest" description="Disordered" evidence="1">
    <location>
        <begin position="190"/>
        <end position="209"/>
    </location>
</feature>
<accession>A0A4P2Q0A6</accession>
<feature type="compositionally biased region" description="Basic and acidic residues" evidence="1">
    <location>
        <begin position="79"/>
        <end position="91"/>
    </location>
</feature>
<proteinExistence type="predicted"/>
<feature type="compositionally biased region" description="Low complexity" evidence="1">
    <location>
        <begin position="194"/>
        <end position="209"/>
    </location>
</feature>
<reference evidence="2 3" key="1">
    <citation type="submission" date="2015-09" db="EMBL/GenBank/DDBJ databases">
        <title>Sorangium comparison.</title>
        <authorList>
            <person name="Zaburannyi N."/>
            <person name="Bunk B."/>
            <person name="Overmann J."/>
            <person name="Mueller R."/>
        </authorList>
    </citation>
    <scope>NUCLEOTIDE SEQUENCE [LARGE SCALE GENOMIC DNA]</scope>
    <source>
        <strain evidence="2 3">So ceGT47</strain>
    </source>
</reference>
<organism evidence="2 3">
    <name type="scientific">Sorangium cellulosum</name>
    <name type="common">Polyangium cellulosum</name>
    <dbReference type="NCBI Taxonomy" id="56"/>
    <lineage>
        <taxon>Bacteria</taxon>
        <taxon>Pseudomonadati</taxon>
        <taxon>Myxococcota</taxon>
        <taxon>Polyangia</taxon>
        <taxon>Polyangiales</taxon>
        <taxon>Polyangiaceae</taxon>
        <taxon>Sorangium</taxon>
    </lineage>
</organism>
<feature type="compositionally biased region" description="Pro residues" evidence="1">
    <location>
        <begin position="145"/>
        <end position="163"/>
    </location>
</feature>
<feature type="compositionally biased region" description="Low complexity" evidence="1">
    <location>
        <begin position="345"/>
        <end position="366"/>
    </location>
</feature>
<evidence type="ECO:0000313" key="2">
    <source>
        <dbReference type="EMBL" id="AUX22316.1"/>
    </source>
</evidence>
<evidence type="ECO:0000256" key="1">
    <source>
        <dbReference type="SAM" id="MobiDB-lite"/>
    </source>
</evidence>
<protein>
    <submittedName>
        <fullName evidence="2">Uncharacterized protein</fullName>
    </submittedName>
</protein>
<feature type="region of interest" description="Disordered" evidence="1">
    <location>
        <begin position="79"/>
        <end position="163"/>
    </location>
</feature>
<evidence type="ECO:0000313" key="3">
    <source>
        <dbReference type="Proteomes" id="UP000295781"/>
    </source>
</evidence>
<dbReference type="Proteomes" id="UP000295781">
    <property type="component" value="Chromosome"/>
</dbReference>
<name>A0A4P2Q0A6_SORCE</name>
<dbReference type="EMBL" id="CP012670">
    <property type="protein sequence ID" value="AUX22316.1"/>
    <property type="molecule type" value="Genomic_DNA"/>
</dbReference>
<feature type="region of interest" description="Disordered" evidence="1">
    <location>
        <begin position="225"/>
        <end position="368"/>
    </location>
</feature>
<dbReference type="OrthoDB" id="5514408at2"/>
<gene>
    <name evidence="2" type="ORF">SOCEGT47_028170</name>
</gene>
<feature type="compositionally biased region" description="Low complexity" evidence="1">
    <location>
        <begin position="113"/>
        <end position="126"/>
    </location>
</feature>
<dbReference type="AlphaFoldDB" id="A0A4P2Q0A6"/>
<dbReference type="RefSeq" id="WP_129347501.1">
    <property type="nucleotide sequence ID" value="NZ_CP012670.1"/>
</dbReference>